<keyword evidence="3" id="KW-1185">Reference proteome</keyword>
<proteinExistence type="predicted"/>
<organism evidence="2">
    <name type="scientific">Oryza glumipatula</name>
    <dbReference type="NCBI Taxonomy" id="40148"/>
    <lineage>
        <taxon>Eukaryota</taxon>
        <taxon>Viridiplantae</taxon>
        <taxon>Streptophyta</taxon>
        <taxon>Embryophyta</taxon>
        <taxon>Tracheophyta</taxon>
        <taxon>Spermatophyta</taxon>
        <taxon>Magnoliopsida</taxon>
        <taxon>Liliopsida</taxon>
        <taxon>Poales</taxon>
        <taxon>Poaceae</taxon>
        <taxon>BOP clade</taxon>
        <taxon>Oryzoideae</taxon>
        <taxon>Oryzeae</taxon>
        <taxon>Oryzinae</taxon>
        <taxon>Oryza</taxon>
    </lineage>
</organism>
<reference evidence="2" key="3">
    <citation type="submission" date="2018-05" db="EMBL/GenBank/DDBJ databases">
        <title>OgluRS3 (Oryza glumaepatula Reference Sequence Version 3).</title>
        <authorList>
            <person name="Zhang J."/>
            <person name="Kudrna D."/>
            <person name="Lee S."/>
            <person name="Talag J."/>
            <person name="Welchert J."/>
            <person name="Wing R.A."/>
        </authorList>
    </citation>
    <scope>NUCLEOTIDE SEQUENCE [LARGE SCALE GENOMIC DNA]</scope>
</reference>
<name>A0A0D9YGJ9_9ORYZ</name>
<feature type="region of interest" description="Disordered" evidence="1">
    <location>
        <begin position="56"/>
        <end position="89"/>
    </location>
</feature>
<protein>
    <submittedName>
        <fullName evidence="2">Uncharacterized protein</fullName>
    </submittedName>
</protein>
<feature type="compositionally biased region" description="Basic and acidic residues" evidence="1">
    <location>
        <begin position="74"/>
        <end position="85"/>
    </location>
</feature>
<accession>A0A0D9YGJ9</accession>
<dbReference type="Gramene" id="OGLUM01G39240.4">
    <property type="protein sequence ID" value="OGLUM01G39240.4"/>
    <property type="gene ID" value="OGLUM01G39240"/>
</dbReference>
<reference evidence="2" key="1">
    <citation type="submission" date="2013-08" db="EMBL/GenBank/DDBJ databases">
        <title>Oryza genome evolution.</title>
        <authorList>
            <person name="Wing R.A."/>
            <person name="Panaud O."/>
            <person name="Oliveira A.C."/>
        </authorList>
    </citation>
    <scope>NUCLEOTIDE SEQUENCE</scope>
</reference>
<sequence>MTFSPSPLPIAMRHIEPDTGENFTARLTRIPLLPSSSLPASSRCLPLSLARAAHRHKQSPGGLGHGSFWKLPRRREEGGGGERRGGGLTYSLTAVVPSPAPPGIPIPSRGAPLRREASSYRIDLVWGVLGV</sequence>
<dbReference type="HOGENOM" id="CLU_1930793_0_0_1"/>
<dbReference type="EnsemblPlants" id="OGLUM01G39240.4">
    <property type="protein sequence ID" value="OGLUM01G39240.4"/>
    <property type="gene ID" value="OGLUM01G39240"/>
</dbReference>
<dbReference type="EnsemblPlants" id="OGLUM01G39240.5">
    <property type="protein sequence ID" value="OGLUM01G39240.5"/>
    <property type="gene ID" value="OGLUM01G39240"/>
</dbReference>
<dbReference type="Gramene" id="OGLUM01G39240.3">
    <property type="protein sequence ID" value="OGLUM01G39240.3"/>
    <property type="gene ID" value="OGLUM01G39240"/>
</dbReference>
<reference evidence="2" key="2">
    <citation type="submission" date="2015-04" db="UniProtKB">
        <authorList>
            <consortium name="EnsemblPlants"/>
        </authorList>
    </citation>
    <scope>IDENTIFICATION</scope>
</reference>
<evidence type="ECO:0000313" key="3">
    <source>
        <dbReference type="Proteomes" id="UP000026961"/>
    </source>
</evidence>
<evidence type="ECO:0000256" key="1">
    <source>
        <dbReference type="SAM" id="MobiDB-lite"/>
    </source>
</evidence>
<dbReference type="Gramene" id="OGLUM01G39240.5">
    <property type="protein sequence ID" value="OGLUM01G39240.5"/>
    <property type="gene ID" value="OGLUM01G39240"/>
</dbReference>
<evidence type="ECO:0000313" key="2">
    <source>
        <dbReference type="EnsemblPlants" id="OGLUM01G39240.3"/>
    </source>
</evidence>
<dbReference type="Proteomes" id="UP000026961">
    <property type="component" value="Chromosome 1"/>
</dbReference>
<dbReference type="AlphaFoldDB" id="A0A0D9YGJ9"/>
<dbReference type="EnsemblPlants" id="OGLUM01G39240.3">
    <property type="protein sequence ID" value="OGLUM01G39240.3"/>
    <property type="gene ID" value="OGLUM01G39240"/>
</dbReference>